<dbReference type="RefSeq" id="YP_009099235.1">
    <property type="nucleotide sequence ID" value="NC_025423.1"/>
</dbReference>
<proteinExistence type="predicted"/>
<dbReference type="KEGG" id="vg:22277134"/>
<accession>A0A068EUB1</accession>
<sequence length="49" mass="5390">MITVIRISEDKVALRVTNTSSYTTVAVTLTHEEADEVIADIQKAKEGNK</sequence>
<organism evidence="1 2">
    <name type="scientific">Bacillus phage CP-51</name>
    <dbReference type="NCBI Taxonomy" id="1391188"/>
    <lineage>
        <taxon>Viruses</taxon>
        <taxon>Duplodnaviria</taxon>
        <taxon>Heunggongvirae</taxon>
        <taxon>Uroviricota</taxon>
        <taxon>Caudoviricetes</taxon>
        <taxon>Herelleviridae</taxon>
        <taxon>Spounavirinae</taxon>
        <taxon>Siminovitchvirus</taxon>
        <taxon>Siminovitchvirus CP51</taxon>
    </lineage>
</organism>
<reference evidence="1" key="1">
    <citation type="journal article" date="2014" name="Virology">
        <title>The odd one out: Bacillus ACT bacteriophage CP-51 exhibits unusual properties compared to related Spounavirinae W.Ph. and Bastille.</title>
        <authorList>
            <person name="Klumpp J."/>
            <person name="Schmuki M."/>
            <person name="Sozhamannan S."/>
            <person name="Beyer W."/>
            <person name="Fouts D.E."/>
            <person name="Bernbach V."/>
            <person name="Calendar R."/>
            <person name="Loessner M.J."/>
        </authorList>
    </citation>
    <scope>NUCLEOTIDE SEQUENCE [LARGE SCALE GENOMIC DNA]</scope>
</reference>
<dbReference type="GeneID" id="22277134"/>
<keyword evidence="2" id="KW-1185">Reference proteome</keyword>
<evidence type="ECO:0000313" key="2">
    <source>
        <dbReference type="Proteomes" id="UP000027382"/>
    </source>
</evidence>
<dbReference type="Proteomes" id="UP000027382">
    <property type="component" value="Segment"/>
</dbReference>
<name>A0A068EUB1_9CAUD</name>
<protein>
    <submittedName>
        <fullName evidence="1">Uncharacterized protein</fullName>
    </submittedName>
</protein>
<dbReference type="EMBL" id="KF554508">
    <property type="protein sequence ID" value="AID50626.1"/>
    <property type="molecule type" value="Genomic_DNA"/>
</dbReference>
<evidence type="ECO:0000313" key="1">
    <source>
        <dbReference type="EMBL" id="AID50626.1"/>
    </source>
</evidence>